<evidence type="ECO:0000313" key="3">
    <source>
        <dbReference type="Proteomes" id="UP000179769"/>
    </source>
</evidence>
<name>A0A1S1R301_9ACTN</name>
<reference evidence="3" key="1">
    <citation type="submission" date="2016-07" db="EMBL/GenBank/DDBJ databases">
        <title>Frankia sp. NRRL B-16219 Genome sequencing.</title>
        <authorList>
            <person name="Ghodhbane-Gtari F."/>
            <person name="Swanson E."/>
            <person name="Gueddou A."/>
            <person name="Louati M."/>
            <person name="Nouioui I."/>
            <person name="Hezbri K."/>
            <person name="Abebe-Akele F."/>
            <person name="Simpson S."/>
            <person name="Morris K."/>
            <person name="Thomas K."/>
            <person name="Gtari M."/>
            <person name="Tisa L.S."/>
        </authorList>
    </citation>
    <scope>NUCLEOTIDE SEQUENCE [LARGE SCALE GENOMIC DNA]</scope>
    <source>
        <strain evidence="3">NRRL B-16219</strain>
    </source>
</reference>
<feature type="compositionally biased region" description="Basic and acidic residues" evidence="1">
    <location>
        <begin position="139"/>
        <end position="151"/>
    </location>
</feature>
<proteinExistence type="predicted"/>
<comment type="caution">
    <text evidence="2">The sequence shown here is derived from an EMBL/GenBank/DDBJ whole genome shotgun (WGS) entry which is preliminary data.</text>
</comment>
<dbReference type="EMBL" id="MAXA01000080">
    <property type="protein sequence ID" value="OHV40149.1"/>
    <property type="molecule type" value="Genomic_DNA"/>
</dbReference>
<sequence length="269" mass="28340">MTVCGLLRLDGADVRRSALTGMLAASSIGLPAARRVHLDGPFGVVTAADSAAAPMPSVLVGPSGLVIVIAEHAADGWVVPGVGSVTVLRPGRSWRPVPLRSLRGGKPDRDAVHLGKRRDPGDLGDAGGAVDDELGDLGSRGERDRAADGDHGTGVASALMRAYRAAGQRALETLGEHLLAIVWEPGRRRMIVSRGGRRAEELVVWSDGRYFAFGMERAQVLAARPFGLARPRRLAAGETLPITVATRIRRPPFVDLPEPRGSEADVPAT</sequence>
<evidence type="ECO:0008006" key="4">
    <source>
        <dbReference type="Google" id="ProtNLM"/>
    </source>
</evidence>
<dbReference type="RefSeq" id="WP_071060888.1">
    <property type="nucleotide sequence ID" value="NZ_MAXA01000080.1"/>
</dbReference>
<accession>A0A1S1R301</accession>
<dbReference type="OrthoDB" id="3216584at2"/>
<evidence type="ECO:0000313" key="2">
    <source>
        <dbReference type="EMBL" id="OHV40149.1"/>
    </source>
</evidence>
<organism evidence="2 3">
    <name type="scientific">Parafrankia soli</name>
    <dbReference type="NCBI Taxonomy" id="2599596"/>
    <lineage>
        <taxon>Bacteria</taxon>
        <taxon>Bacillati</taxon>
        <taxon>Actinomycetota</taxon>
        <taxon>Actinomycetes</taxon>
        <taxon>Frankiales</taxon>
        <taxon>Frankiaceae</taxon>
        <taxon>Parafrankia</taxon>
    </lineage>
</organism>
<evidence type="ECO:0000256" key="1">
    <source>
        <dbReference type="SAM" id="MobiDB-lite"/>
    </source>
</evidence>
<protein>
    <recommendedName>
        <fullName evidence="4">Glutamine amidotransferase type-2 domain-containing protein</fullName>
    </recommendedName>
</protein>
<dbReference type="AlphaFoldDB" id="A0A1S1R301"/>
<gene>
    <name evidence="2" type="ORF">BBK14_13205</name>
</gene>
<keyword evidence="3" id="KW-1185">Reference proteome</keyword>
<feature type="compositionally biased region" description="Basic and acidic residues" evidence="1">
    <location>
        <begin position="105"/>
        <end position="121"/>
    </location>
</feature>
<dbReference type="Proteomes" id="UP000179769">
    <property type="component" value="Unassembled WGS sequence"/>
</dbReference>
<feature type="region of interest" description="Disordered" evidence="1">
    <location>
        <begin position="99"/>
        <end position="152"/>
    </location>
</feature>